<feature type="region of interest" description="Disordered" evidence="3">
    <location>
        <begin position="1"/>
        <end position="148"/>
    </location>
</feature>
<name>A0AB40BPV4_DIOCR</name>
<accession>A0AB40BPV4</accession>
<feature type="compositionally biased region" description="Basic and acidic residues" evidence="3">
    <location>
        <begin position="129"/>
        <end position="148"/>
    </location>
</feature>
<dbReference type="GO" id="GO:0009737">
    <property type="term" value="P:response to abscisic acid"/>
    <property type="evidence" value="ECO:0007669"/>
    <property type="project" value="TreeGrafter"/>
</dbReference>
<evidence type="ECO:0000256" key="3">
    <source>
        <dbReference type="SAM" id="MobiDB-lite"/>
    </source>
</evidence>
<protein>
    <submittedName>
        <fullName evidence="5">Dehydrin Xero 1-like</fullName>
    </submittedName>
</protein>
<dbReference type="GO" id="GO:0005829">
    <property type="term" value="C:cytosol"/>
    <property type="evidence" value="ECO:0007669"/>
    <property type="project" value="TreeGrafter"/>
</dbReference>
<evidence type="ECO:0000256" key="1">
    <source>
        <dbReference type="ARBA" id="ARBA00008403"/>
    </source>
</evidence>
<evidence type="ECO:0000313" key="4">
    <source>
        <dbReference type="Proteomes" id="UP001515500"/>
    </source>
</evidence>
<dbReference type="RefSeq" id="XP_039129439.1">
    <property type="nucleotide sequence ID" value="XM_039273505.1"/>
</dbReference>
<proteinExistence type="inferred from homology"/>
<sequence>MDSYGNPIKQHTDQYGNPVPPHHTNVAGDTGYGVGTAGYNTTTGPHQAQHAKDPHSGGLTGMLHRSGSSSSSSSEDDGMGGRRKKKGLKEKIKDKMPGGHDKTTGTTTTTDEYGTGAQVHQQQPLAETQTHEKKGMMEKIKEKLPGHH</sequence>
<feature type="compositionally biased region" description="Low complexity" evidence="3">
    <location>
        <begin position="104"/>
        <end position="116"/>
    </location>
</feature>
<dbReference type="GO" id="GO:0009414">
    <property type="term" value="P:response to water deprivation"/>
    <property type="evidence" value="ECO:0007669"/>
    <property type="project" value="TreeGrafter"/>
</dbReference>
<dbReference type="Proteomes" id="UP001515500">
    <property type="component" value="Chromosome 7"/>
</dbReference>
<feature type="compositionally biased region" description="Basic and acidic residues" evidence="3">
    <location>
        <begin position="89"/>
        <end position="103"/>
    </location>
</feature>
<dbReference type="PANTHER" id="PTHR33346:SF42">
    <property type="entry name" value="DEHYDRIN XERO 1"/>
    <property type="match status" value="1"/>
</dbReference>
<dbReference type="GO" id="GO:0009631">
    <property type="term" value="P:cold acclimation"/>
    <property type="evidence" value="ECO:0007669"/>
    <property type="project" value="TreeGrafter"/>
</dbReference>
<dbReference type="PANTHER" id="PTHR33346">
    <property type="entry name" value="DEHYDRIN XERO 2-RELATED"/>
    <property type="match status" value="1"/>
</dbReference>
<dbReference type="PROSITE" id="PS00315">
    <property type="entry name" value="DEHYDRIN_1"/>
    <property type="match status" value="1"/>
</dbReference>
<feature type="compositionally biased region" description="Polar residues" evidence="3">
    <location>
        <begin position="118"/>
        <end position="128"/>
    </location>
</feature>
<comment type="similarity">
    <text evidence="1 2">Belongs to the plant dehydrin family.</text>
</comment>
<gene>
    <name evidence="5" type="primary">LOC120265566</name>
</gene>
<evidence type="ECO:0000256" key="2">
    <source>
        <dbReference type="RuleBase" id="RU003995"/>
    </source>
</evidence>
<dbReference type="PROSITE" id="PS00823">
    <property type="entry name" value="DEHYDRIN_2"/>
    <property type="match status" value="2"/>
</dbReference>
<dbReference type="Pfam" id="PF00257">
    <property type="entry name" value="Dehydrin"/>
    <property type="match status" value="1"/>
</dbReference>
<organism evidence="4 5">
    <name type="scientific">Dioscorea cayennensis subsp. rotundata</name>
    <name type="common">White Guinea yam</name>
    <name type="synonym">Dioscorea rotundata</name>
    <dbReference type="NCBI Taxonomy" id="55577"/>
    <lineage>
        <taxon>Eukaryota</taxon>
        <taxon>Viridiplantae</taxon>
        <taxon>Streptophyta</taxon>
        <taxon>Embryophyta</taxon>
        <taxon>Tracheophyta</taxon>
        <taxon>Spermatophyta</taxon>
        <taxon>Magnoliopsida</taxon>
        <taxon>Liliopsida</taxon>
        <taxon>Dioscoreales</taxon>
        <taxon>Dioscoreaceae</taxon>
        <taxon>Dioscorea</taxon>
    </lineage>
</organism>
<dbReference type="GeneID" id="120265566"/>
<evidence type="ECO:0000313" key="5">
    <source>
        <dbReference type="RefSeq" id="XP_039129439.1"/>
    </source>
</evidence>
<dbReference type="InterPro" id="IPR000167">
    <property type="entry name" value="Dehydrin"/>
</dbReference>
<dbReference type="AlphaFoldDB" id="A0AB40BPV4"/>
<keyword evidence="4" id="KW-1185">Reference proteome</keyword>
<dbReference type="InterPro" id="IPR030513">
    <property type="entry name" value="Dehydrin_CS"/>
</dbReference>
<reference evidence="5" key="1">
    <citation type="submission" date="2025-08" db="UniProtKB">
        <authorList>
            <consortium name="RefSeq"/>
        </authorList>
    </citation>
    <scope>IDENTIFICATION</scope>
</reference>